<evidence type="ECO:0000256" key="4">
    <source>
        <dbReference type="ARBA" id="ARBA00022898"/>
    </source>
</evidence>
<dbReference type="InterPro" id="IPR015422">
    <property type="entry name" value="PyrdxlP-dep_Trfase_small"/>
</dbReference>
<evidence type="ECO:0000256" key="3">
    <source>
        <dbReference type="ARBA" id="ARBA00022679"/>
    </source>
</evidence>
<dbReference type="PIRSF" id="PIRSF000521">
    <property type="entry name" value="Transaminase_4ab_Lys_Orn"/>
    <property type="match status" value="1"/>
</dbReference>
<dbReference type="CDD" id="cd00610">
    <property type="entry name" value="OAT_like"/>
    <property type="match status" value="1"/>
</dbReference>
<feature type="binding site" evidence="5">
    <location>
        <begin position="224"/>
        <end position="227"/>
    </location>
    <ligand>
        <name>pyridoxal 5'-phosphate</name>
        <dbReference type="ChEBI" id="CHEBI:597326"/>
    </ligand>
</feature>
<feature type="modified residue" description="N6-(pyridoxal phosphate)lysine" evidence="5">
    <location>
        <position position="253"/>
    </location>
</feature>
<dbReference type="Gene3D" id="3.40.640.10">
    <property type="entry name" value="Type I PLP-dependent aspartate aminotransferase-like (Major domain)"/>
    <property type="match status" value="1"/>
</dbReference>
<comment type="catalytic activity">
    <reaction evidence="5">
        <text>N(2)-acetyl-L-ornithine + 2-oxoglutarate = N-acetyl-L-glutamate 5-semialdehyde + L-glutamate</text>
        <dbReference type="Rhea" id="RHEA:18049"/>
        <dbReference type="ChEBI" id="CHEBI:16810"/>
        <dbReference type="ChEBI" id="CHEBI:29123"/>
        <dbReference type="ChEBI" id="CHEBI:29985"/>
        <dbReference type="ChEBI" id="CHEBI:57805"/>
        <dbReference type="EC" id="2.6.1.11"/>
    </reaction>
</comment>
<keyword evidence="7" id="KW-1185">Reference proteome</keyword>
<evidence type="ECO:0000313" key="6">
    <source>
        <dbReference type="EMBL" id="CAI2717850.1"/>
    </source>
</evidence>
<dbReference type="InterPro" id="IPR015424">
    <property type="entry name" value="PyrdxlP-dep_Trfase"/>
</dbReference>
<dbReference type="InterPro" id="IPR005814">
    <property type="entry name" value="Aminotrans_3"/>
</dbReference>
<comment type="cofactor">
    <cofactor evidence="5">
        <name>pyridoxal 5'-phosphate</name>
        <dbReference type="ChEBI" id="CHEBI:597326"/>
    </cofactor>
    <text evidence="5">Binds 1 pyridoxal phosphate per subunit.</text>
</comment>
<keyword evidence="1 5" id="KW-0032">Aminotransferase</keyword>
<comment type="caution">
    <text evidence="5">Lacks conserved residue(s) required for the propagation of feature annotation.</text>
</comment>
<reference evidence="6 7" key="1">
    <citation type="submission" date="2022-09" db="EMBL/GenBank/DDBJ databases">
        <authorList>
            <person name="Kop L."/>
        </authorList>
    </citation>
    <scope>NUCLEOTIDE SEQUENCE [LARGE SCALE GENOMIC DNA]</scope>
    <source>
        <strain evidence="6 7">347</strain>
    </source>
</reference>
<feature type="binding site" evidence="5">
    <location>
        <position position="142"/>
    </location>
    <ligand>
        <name>N(2)-acetyl-L-ornithine</name>
        <dbReference type="ChEBI" id="CHEBI:57805"/>
    </ligand>
</feature>
<dbReference type="InterPro" id="IPR049704">
    <property type="entry name" value="Aminotrans_3_PPA_site"/>
</dbReference>
<dbReference type="InterPro" id="IPR004636">
    <property type="entry name" value="AcOrn/SuccOrn_fam"/>
</dbReference>
<dbReference type="SUPFAM" id="SSF53383">
    <property type="entry name" value="PLP-dependent transferases"/>
    <property type="match status" value="1"/>
</dbReference>
<dbReference type="EC" id="2.6.1.11" evidence="5"/>
<dbReference type="NCBIfam" id="TIGR00707">
    <property type="entry name" value="argD"/>
    <property type="match status" value="1"/>
</dbReference>
<dbReference type="Pfam" id="PF00202">
    <property type="entry name" value="Aminotran_3"/>
    <property type="match status" value="1"/>
</dbReference>
<sequence length="399" mass="43437">MKKNADIIKLTDKHVAHTYGRLPLALVKGKGCYVWDAAGKKYLDCVTGLAVDNLGHCHPQVVKALRKQAGQLIHVSNLYHIEPQSLLARDLTRLSFADKVFFCNSGTEANEAAIKLARKHSADQGYSGRHEIITFTNSFHGRTLGSLSATAQKKFHQGFKPLLSGFKYAPFNDIEAVRQTVSDKTCAILVEPVQGEGGVNLADKQFLKELKQLCRDNNLLLIFDEVQTGFGRTGALFAYERFGVKPDVITLAKALGGGVAIGAMMATNPVMKSFVPGTHAATFGGNPLACAAAQAALSVVSQKSFLKTARETGDYFAKQLHALARKHTVVKEVRGIGLMLAMELKVSGAPVLNDCMERGILINCVQSMTLRFLPPLIITRKEIDTLIRTLSESLSRLES</sequence>
<keyword evidence="5" id="KW-0055">Arginine biosynthesis</keyword>
<dbReference type="PANTHER" id="PTHR11986:SF79">
    <property type="entry name" value="ACETYLORNITHINE AMINOTRANSFERASE, MITOCHONDRIAL"/>
    <property type="match status" value="1"/>
</dbReference>
<dbReference type="HAMAP" id="MF_01107">
    <property type="entry name" value="ArgD_aminotrans_3"/>
    <property type="match status" value="1"/>
</dbReference>
<dbReference type="RefSeq" id="WP_282010767.1">
    <property type="nucleotide sequence ID" value="NZ_OX336137.1"/>
</dbReference>
<dbReference type="InterPro" id="IPR050103">
    <property type="entry name" value="Class-III_PLP-dep_AT"/>
</dbReference>
<evidence type="ECO:0000256" key="2">
    <source>
        <dbReference type="ARBA" id="ARBA00022605"/>
    </source>
</evidence>
<evidence type="ECO:0000256" key="1">
    <source>
        <dbReference type="ARBA" id="ARBA00022576"/>
    </source>
</evidence>
<organism evidence="6 7">
    <name type="scientific">Nitrospina watsonii</name>
    <dbReference type="NCBI Taxonomy" id="1323948"/>
    <lineage>
        <taxon>Bacteria</taxon>
        <taxon>Pseudomonadati</taxon>
        <taxon>Nitrospinota/Tectimicrobiota group</taxon>
        <taxon>Nitrospinota</taxon>
        <taxon>Nitrospinia</taxon>
        <taxon>Nitrospinales</taxon>
        <taxon>Nitrospinaceae</taxon>
        <taxon>Nitrospina</taxon>
    </lineage>
</organism>
<comment type="pathway">
    <text evidence="5">Amino-acid biosynthesis; L-arginine biosynthesis; N(2)-acetyl-L-ornithine from L-glutamate: step 4/4.</text>
</comment>
<accession>A0ABM9HCG4</accession>
<dbReference type="Gene3D" id="3.90.1150.10">
    <property type="entry name" value="Aspartate Aminotransferase, domain 1"/>
    <property type="match status" value="1"/>
</dbReference>
<evidence type="ECO:0000313" key="7">
    <source>
        <dbReference type="Proteomes" id="UP001157733"/>
    </source>
</evidence>
<dbReference type="PANTHER" id="PTHR11986">
    <property type="entry name" value="AMINOTRANSFERASE CLASS III"/>
    <property type="match status" value="1"/>
</dbReference>
<name>A0ABM9HCG4_9BACT</name>
<keyword evidence="4 5" id="KW-0663">Pyridoxal phosphate</keyword>
<comment type="subunit">
    <text evidence="5">Homodimer.</text>
</comment>
<dbReference type="Proteomes" id="UP001157733">
    <property type="component" value="Chromosome"/>
</dbReference>
<feature type="binding site" evidence="5">
    <location>
        <begin position="106"/>
        <end position="107"/>
    </location>
    <ligand>
        <name>pyridoxal 5'-phosphate</name>
        <dbReference type="ChEBI" id="CHEBI:597326"/>
    </ligand>
</feature>
<protein>
    <recommendedName>
        <fullName evidence="5">Acetylornithine aminotransferase</fullName>
        <shortName evidence="5">ACOAT</shortName>
        <ecNumber evidence="5">2.6.1.11</ecNumber>
    </recommendedName>
</protein>
<evidence type="ECO:0000256" key="5">
    <source>
        <dbReference type="HAMAP-Rule" id="MF_01107"/>
    </source>
</evidence>
<feature type="binding site" evidence="5">
    <location>
        <position position="282"/>
    </location>
    <ligand>
        <name>pyridoxal 5'-phosphate</name>
        <dbReference type="ChEBI" id="CHEBI:597326"/>
    </ligand>
</feature>
<comment type="subcellular location">
    <subcellularLocation>
        <location evidence="5">Cytoplasm</location>
    </subcellularLocation>
</comment>
<dbReference type="InterPro" id="IPR015421">
    <property type="entry name" value="PyrdxlP-dep_Trfase_major"/>
</dbReference>
<dbReference type="EMBL" id="OX336137">
    <property type="protein sequence ID" value="CAI2717850.1"/>
    <property type="molecule type" value="Genomic_DNA"/>
</dbReference>
<gene>
    <name evidence="5 6" type="primary">argD</name>
    <name evidence="6" type="ORF">NSPWAT_0991</name>
</gene>
<keyword evidence="2 5" id="KW-0028">Amino-acid biosynthesis</keyword>
<keyword evidence="5" id="KW-0963">Cytoplasm</keyword>
<proteinExistence type="inferred from homology"/>
<feature type="binding site" evidence="5">
    <location>
        <position position="139"/>
    </location>
    <ligand>
        <name>pyridoxal 5'-phosphate</name>
        <dbReference type="ChEBI" id="CHEBI:597326"/>
    </ligand>
</feature>
<dbReference type="GO" id="GO:0003992">
    <property type="term" value="F:N2-acetyl-L-ornithine:2-oxoglutarate 5-aminotransferase activity"/>
    <property type="evidence" value="ECO:0007669"/>
    <property type="project" value="UniProtKB-EC"/>
</dbReference>
<comment type="miscellaneous">
    <text evidence="5">May also have succinyldiaminopimelate aminotransferase activity, thus carrying out the corresponding step in lysine biosynthesis.</text>
</comment>
<dbReference type="PROSITE" id="PS00600">
    <property type="entry name" value="AA_TRANSFER_CLASS_3"/>
    <property type="match status" value="1"/>
</dbReference>
<keyword evidence="3 5" id="KW-0808">Transferase</keyword>
<comment type="similarity">
    <text evidence="5">Belongs to the class-III pyridoxal-phosphate-dependent aminotransferase family. ArgD subfamily.</text>
</comment>
<dbReference type="NCBIfam" id="NF002325">
    <property type="entry name" value="PRK01278.1"/>
    <property type="match status" value="1"/>
</dbReference>